<evidence type="ECO:0000256" key="1">
    <source>
        <dbReference type="SAM" id="Phobius"/>
    </source>
</evidence>
<keyword evidence="1" id="KW-0472">Membrane</keyword>
<dbReference type="Proteomes" id="UP000051035">
    <property type="component" value="Unassembled WGS sequence"/>
</dbReference>
<reference evidence="2 3" key="1">
    <citation type="journal article" date="2015" name="Microbiome">
        <title>Genomic resolution of linkages in carbon, nitrogen, and sulfur cycling among widespread estuary sediment bacteria.</title>
        <authorList>
            <person name="Baker B.J."/>
            <person name="Lazar C.S."/>
            <person name="Teske A.P."/>
            <person name="Dick G.J."/>
        </authorList>
    </citation>
    <scope>NUCLEOTIDE SEQUENCE [LARGE SCALE GENOMIC DNA]</scope>
    <source>
        <strain evidence="2">SM1_40</strain>
    </source>
</reference>
<dbReference type="AlphaFoldDB" id="A0A0S8JND9"/>
<organism evidence="2 3">
    <name type="scientific">candidate division TA06 bacterium SM1_40</name>
    <dbReference type="NCBI Taxonomy" id="1703773"/>
    <lineage>
        <taxon>Bacteria</taxon>
        <taxon>Bacteria division TA06</taxon>
    </lineage>
</organism>
<proteinExistence type="predicted"/>
<protein>
    <submittedName>
        <fullName evidence="2">Uncharacterized protein</fullName>
    </submittedName>
</protein>
<feature type="transmembrane region" description="Helical" evidence="1">
    <location>
        <begin position="85"/>
        <end position="108"/>
    </location>
</feature>
<name>A0A0S8JND9_UNCT6</name>
<evidence type="ECO:0000313" key="3">
    <source>
        <dbReference type="Proteomes" id="UP000051035"/>
    </source>
</evidence>
<accession>A0A0S8JND9</accession>
<sequence length="207" mass="22044">VLPARRDGRLSRGESLLALVLVTAVASQVAYSLTFGIVRRWLARLDLPQRSIVDPEPFSLTSALLSLPGNGIRAAFRGLYAQDGLLLGAGLAALAALAIGLPVALLVWRVWLRRRATGNSGWIEAGGRLFLVLALVSVGTDLMRFGSWASSSRATVRALGQSLSRMLPEDAVISPGARTPWEQNSVSITRACSVVACGLLSLRRLTS</sequence>
<keyword evidence="1" id="KW-0812">Transmembrane</keyword>
<comment type="caution">
    <text evidence="2">The sequence shown here is derived from an EMBL/GenBank/DDBJ whole genome shotgun (WGS) entry which is preliminary data.</text>
</comment>
<keyword evidence="1" id="KW-1133">Transmembrane helix</keyword>
<feature type="non-terminal residue" evidence="2">
    <location>
        <position position="1"/>
    </location>
</feature>
<feature type="transmembrane region" description="Helical" evidence="1">
    <location>
        <begin position="16"/>
        <end position="38"/>
    </location>
</feature>
<evidence type="ECO:0000313" key="2">
    <source>
        <dbReference type="EMBL" id="KPL10723.1"/>
    </source>
</evidence>
<gene>
    <name evidence="2" type="ORF">AMJ71_02220</name>
</gene>
<dbReference type="EMBL" id="LJVA01000014">
    <property type="protein sequence ID" value="KPL10723.1"/>
    <property type="molecule type" value="Genomic_DNA"/>
</dbReference>